<name>A0ABR3BBS2_PHYBL</name>
<organism evidence="1 2">
    <name type="scientific">Phycomyces blakesleeanus</name>
    <dbReference type="NCBI Taxonomy" id="4837"/>
    <lineage>
        <taxon>Eukaryota</taxon>
        <taxon>Fungi</taxon>
        <taxon>Fungi incertae sedis</taxon>
        <taxon>Mucoromycota</taxon>
        <taxon>Mucoromycotina</taxon>
        <taxon>Mucoromycetes</taxon>
        <taxon>Mucorales</taxon>
        <taxon>Phycomycetaceae</taxon>
        <taxon>Phycomyces</taxon>
    </lineage>
</organism>
<evidence type="ECO:0008006" key="3">
    <source>
        <dbReference type="Google" id="ProtNLM"/>
    </source>
</evidence>
<evidence type="ECO:0000313" key="2">
    <source>
        <dbReference type="Proteomes" id="UP001448207"/>
    </source>
</evidence>
<dbReference type="EMBL" id="JBCLYO010000001">
    <property type="protein sequence ID" value="KAL0096282.1"/>
    <property type="molecule type" value="Genomic_DNA"/>
</dbReference>
<protein>
    <recommendedName>
        <fullName evidence="3">START domain-containing protein</fullName>
    </recommendedName>
</protein>
<comment type="caution">
    <text evidence="1">The sequence shown here is derived from an EMBL/GenBank/DDBJ whole genome shotgun (WGS) entry which is preliminary data.</text>
</comment>
<proteinExistence type="predicted"/>
<evidence type="ECO:0000313" key="1">
    <source>
        <dbReference type="EMBL" id="KAL0096282.1"/>
    </source>
</evidence>
<accession>A0ABR3BBS2</accession>
<reference evidence="1 2" key="1">
    <citation type="submission" date="2024-04" db="EMBL/GenBank/DDBJ databases">
        <title>Symmetric and asymmetric DNA N6-adenine methylation regulates different biological responses in Mucorales.</title>
        <authorList>
            <consortium name="Lawrence Berkeley National Laboratory"/>
            <person name="Lax C."/>
            <person name="Mondo S.J."/>
            <person name="Osorio-Concepcion M."/>
            <person name="Muszewska A."/>
            <person name="Corrochano-Luque M."/>
            <person name="Gutierrez G."/>
            <person name="Riley R."/>
            <person name="Lipzen A."/>
            <person name="Guo J."/>
            <person name="Hundley H."/>
            <person name="Amirebrahimi M."/>
            <person name="Ng V."/>
            <person name="Lorenzo-Gutierrez D."/>
            <person name="Binder U."/>
            <person name="Yang J."/>
            <person name="Song Y."/>
            <person name="Canovas D."/>
            <person name="Navarro E."/>
            <person name="Freitag M."/>
            <person name="Gabaldon T."/>
            <person name="Grigoriev I.V."/>
            <person name="Corrochano L.M."/>
            <person name="Nicolas F.E."/>
            <person name="Garre V."/>
        </authorList>
    </citation>
    <scope>NUCLEOTIDE SEQUENCE [LARGE SCALE GENOMIC DNA]</scope>
    <source>
        <strain evidence="1 2">L51</strain>
    </source>
</reference>
<dbReference type="InterPro" id="IPR023393">
    <property type="entry name" value="START-like_dom_sf"/>
</dbReference>
<keyword evidence="2" id="KW-1185">Reference proteome</keyword>
<dbReference type="SUPFAM" id="SSF55961">
    <property type="entry name" value="Bet v1-like"/>
    <property type="match status" value="1"/>
</dbReference>
<gene>
    <name evidence="1" type="ORF">J3Q64DRAFT_1014169</name>
</gene>
<sequence length="212" mass="24175">MFDLCSNVQQLLESNYAKTLDTALKRYHAVINSKSESWIKIKHEDLPRASTIQLYKKIPSESDIGTDTYKVVLECPKKDRSWSLDDWRSVFDTPGLRSLWDQQVESHSVLRRPEPHTVIAHTKYKDQSGKLTDQVWIEKSIKKKNTIKFIAAPTPDPSLFGLPKGSTSSCLMMGYMVQLEPSHPFVGSRCYPGEQSLRPKQPHLEIDLSNTA</sequence>
<dbReference type="Gene3D" id="3.30.530.20">
    <property type="match status" value="1"/>
</dbReference>
<dbReference type="Proteomes" id="UP001448207">
    <property type="component" value="Unassembled WGS sequence"/>
</dbReference>